<proteinExistence type="predicted"/>
<dbReference type="AlphaFoldDB" id="A0AAE0GHB0"/>
<gene>
    <name evidence="3" type="ORF">CYMTET_14551</name>
</gene>
<evidence type="ECO:0000256" key="1">
    <source>
        <dbReference type="SAM" id="Coils"/>
    </source>
</evidence>
<accession>A0AAE0GHB0</accession>
<dbReference type="EMBL" id="LGRX02006104">
    <property type="protein sequence ID" value="KAK3277446.1"/>
    <property type="molecule type" value="Genomic_DNA"/>
</dbReference>
<keyword evidence="4" id="KW-1185">Reference proteome</keyword>
<name>A0AAE0GHB0_9CHLO</name>
<evidence type="ECO:0000313" key="3">
    <source>
        <dbReference type="EMBL" id="KAK3277446.1"/>
    </source>
</evidence>
<keyword evidence="1" id="KW-0175">Coiled coil</keyword>
<feature type="region of interest" description="Disordered" evidence="2">
    <location>
        <begin position="37"/>
        <end position="112"/>
    </location>
</feature>
<protein>
    <submittedName>
        <fullName evidence="3">Uncharacterized protein</fullName>
    </submittedName>
</protein>
<sequence>MSSAREVPSMVPASAFASSFRAAVSADFVTAGDFATSARTDTTYSAEVPSCFSQRGPEPVSRRPAVPPGTPSVGPSSRRLPPSSASHQPPPQHEHSSQQPQQRTTVPATARSDNARLSARVAAPAGVPGGSSIYEEALRNTIFAEQRELEKQRHIEAVRRMHEELEELDRSQEEMLQENLRFQDEAEQELAELRQQRADAAEVRSDMQQQLRAWQEQAAAAEAHTVLLETQTRHWENARNAELAAQIHDAEMAAATAAAQEREKYEAALAALHSELQGGAMQQGDEWQEALAVLSCEPDGVKGSLLQELQAQKEGQRQADSELSIWRARLDRLRAEKLVTSREHDADHCKEIMEVQLESARSDVALPGVFRELRVQQEELVLAKVALGTATRELHQLRQEVSPVEDAISHISHYVAASKGAAKEQVQLMVETTAHEVDRLHERMVSDLENSVGEINDQLVAIAELRERQQPKKSQPSRVCAIS</sequence>
<organism evidence="3 4">
    <name type="scientific">Cymbomonas tetramitiformis</name>
    <dbReference type="NCBI Taxonomy" id="36881"/>
    <lineage>
        <taxon>Eukaryota</taxon>
        <taxon>Viridiplantae</taxon>
        <taxon>Chlorophyta</taxon>
        <taxon>Pyramimonadophyceae</taxon>
        <taxon>Pyramimonadales</taxon>
        <taxon>Pyramimonadaceae</taxon>
        <taxon>Cymbomonas</taxon>
    </lineage>
</organism>
<reference evidence="3 4" key="1">
    <citation type="journal article" date="2015" name="Genome Biol. Evol.">
        <title>Comparative Genomics of a Bacterivorous Green Alga Reveals Evolutionary Causalities and Consequences of Phago-Mixotrophic Mode of Nutrition.</title>
        <authorList>
            <person name="Burns J.A."/>
            <person name="Paasch A."/>
            <person name="Narechania A."/>
            <person name="Kim E."/>
        </authorList>
    </citation>
    <scope>NUCLEOTIDE SEQUENCE [LARGE SCALE GENOMIC DNA]</scope>
    <source>
        <strain evidence="3 4">PLY_AMNH</strain>
    </source>
</reference>
<evidence type="ECO:0000313" key="4">
    <source>
        <dbReference type="Proteomes" id="UP001190700"/>
    </source>
</evidence>
<dbReference type="Proteomes" id="UP001190700">
    <property type="component" value="Unassembled WGS sequence"/>
</dbReference>
<comment type="caution">
    <text evidence="3">The sequence shown here is derived from an EMBL/GenBank/DDBJ whole genome shotgun (WGS) entry which is preliminary data.</text>
</comment>
<evidence type="ECO:0000256" key="2">
    <source>
        <dbReference type="SAM" id="MobiDB-lite"/>
    </source>
</evidence>
<feature type="compositionally biased region" description="Low complexity" evidence="2">
    <location>
        <begin position="71"/>
        <end position="87"/>
    </location>
</feature>
<feature type="coiled-coil region" evidence="1">
    <location>
        <begin position="151"/>
        <end position="224"/>
    </location>
</feature>